<evidence type="ECO:0008006" key="4">
    <source>
        <dbReference type="Google" id="ProtNLM"/>
    </source>
</evidence>
<proteinExistence type="predicted"/>
<accession>A0A3P7ISS3</accession>
<evidence type="ECO:0000313" key="2">
    <source>
        <dbReference type="EMBL" id="VDM70119.1"/>
    </source>
</evidence>
<dbReference type="EMBL" id="UYYB01014796">
    <property type="protein sequence ID" value="VDM70119.1"/>
    <property type="molecule type" value="Genomic_DNA"/>
</dbReference>
<keyword evidence="1" id="KW-0732">Signal</keyword>
<protein>
    <recommendedName>
        <fullName evidence="4">G-protein coupled receptors family 1 profile domain-containing protein</fullName>
    </recommendedName>
</protein>
<keyword evidence="3" id="KW-1185">Reference proteome</keyword>
<dbReference type="Proteomes" id="UP000270094">
    <property type="component" value="Unassembled WGS sequence"/>
</dbReference>
<dbReference type="AlphaFoldDB" id="A0A3P7ISS3"/>
<reference evidence="2 3" key="1">
    <citation type="submission" date="2018-11" db="EMBL/GenBank/DDBJ databases">
        <authorList>
            <consortium name="Pathogen Informatics"/>
        </authorList>
    </citation>
    <scope>NUCLEOTIDE SEQUENCE [LARGE SCALE GENOMIC DNA]</scope>
</reference>
<feature type="chain" id="PRO_5018024588" description="G-protein coupled receptors family 1 profile domain-containing protein" evidence="1">
    <location>
        <begin position="21"/>
        <end position="99"/>
    </location>
</feature>
<evidence type="ECO:0000313" key="3">
    <source>
        <dbReference type="Proteomes" id="UP000270094"/>
    </source>
</evidence>
<name>A0A3P7ISS3_STRVU</name>
<sequence length="99" mass="11509">MVKELLFIVAIDCLLGAVDCVYESSDLFGLTTEKNSVLWYIKEHYCLMLFLTVSMNSYTIMFLSSDLREEVISTFKIPRWLGRNNVEKRRTPFITVQSS</sequence>
<organism evidence="2 3">
    <name type="scientific">Strongylus vulgaris</name>
    <name type="common">Blood worm</name>
    <dbReference type="NCBI Taxonomy" id="40348"/>
    <lineage>
        <taxon>Eukaryota</taxon>
        <taxon>Metazoa</taxon>
        <taxon>Ecdysozoa</taxon>
        <taxon>Nematoda</taxon>
        <taxon>Chromadorea</taxon>
        <taxon>Rhabditida</taxon>
        <taxon>Rhabditina</taxon>
        <taxon>Rhabditomorpha</taxon>
        <taxon>Strongyloidea</taxon>
        <taxon>Strongylidae</taxon>
        <taxon>Strongylus</taxon>
    </lineage>
</organism>
<dbReference type="OrthoDB" id="5855582at2759"/>
<gene>
    <name evidence="2" type="ORF">SVUK_LOCUS5117</name>
</gene>
<evidence type="ECO:0000256" key="1">
    <source>
        <dbReference type="SAM" id="SignalP"/>
    </source>
</evidence>
<feature type="signal peptide" evidence="1">
    <location>
        <begin position="1"/>
        <end position="20"/>
    </location>
</feature>